<dbReference type="EMBL" id="ALIF01000001">
    <property type="protein sequence ID" value="EJO16301.1"/>
    <property type="molecule type" value="Genomic_DNA"/>
</dbReference>
<dbReference type="PANTHER" id="PTHR35790">
    <property type="entry name" value="HTH-TYPE TRANSCRIPTIONAL REGULATOR PCHR"/>
    <property type="match status" value="1"/>
</dbReference>
<dbReference type="SMART" id="SM00347">
    <property type="entry name" value="HTH_MARR"/>
    <property type="match status" value="1"/>
</dbReference>
<dbReference type="PROSITE" id="PS50995">
    <property type="entry name" value="HTH_MARR_2"/>
    <property type="match status" value="1"/>
</dbReference>
<evidence type="ECO:0000256" key="3">
    <source>
        <dbReference type="ARBA" id="ARBA00023163"/>
    </source>
</evidence>
<organism evidence="5 6">
    <name type="scientific">Streptococcus salivarius K12</name>
    <dbReference type="NCBI Taxonomy" id="1200793"/>
    <lineage>
        <taxon>Bacteria</taxon>
        <taxon>Bacillati</taxon>
        <taxon>Bacillota</taxon>
        <taxon>Bacilli</taxon>
        <taxon>Lactobacillales</taxon>
        <taxon>Streptococcaceae</taxon>
        <taxon>Streptococcus</taxon>
    </lineage>
</organism>
<evidence type="ECO:0000313" key="6">
    <source>
        <dbReference type="Proteomes" id="UP000006983"/>
    </source>
</evidence>
<dbReference type="GO" id="GO:0003677">
    <property type="term" value="F:DNA binding"/>
    <property type="evidence" value="ECO:0007669"/>
    <property type="project" value="UniProtKB-KW"/>
</dbReference>
<dbReference type="Pfam" id="PF01047">
    <property type="entry name" value="MarR"/>
    <property type="match status" value="1"/>
</dbReference>
<evidence type="ECO:0000313" key="5">
    <source>
        <dbReference type="EMBL" id="EJO16301.1"/>
    </source>
</evidence>
<dbReference type="InterPro" id="IPR036388">
    <property type="entry name" value="WH-like_DNA-bd_sf"/>
</dbReference>
<dbReference type="Gene3D" id="1.10.10.10">
    <property type="entry name" value="Winged helix-like DNA-binding domain superfamily/Winged helix DNA-binding domain"/>
    <property type="match status" value="1"/>
</dbReference>
<keyword evidence="3" id="KW-0804">Transcription</keyword>
<protein>
    <submittedName>
        <fullName evidence="5">Transcriptional regulator, MarR family</fullName>
    </submittedName>
</protein>
<dbReference type="SUPFAM" id="SSF46785">
    <property type="entry name" value="Winged helix' DNA-binding domain"/>
    <property type="match status" value="1"/>
</dbReference>
<keyword evidence="6" id="KW-1185">Reference proteome</keyword>
<keyword evidence="2" id="KW-0238">DNA-binding</keyword>
<evidence type="ECO:0000256" key="2">
    <source>
        <dbReference type="ARBA" id="ARBA00023125"/>
    </source>
</evidence>
<dbReference type="InterPro" id="IPR036390">
    <property type="entry name" value="WH_DNA-bd_sf"/>
</dbReference>
<evidence type="ECO:0000259" key="4">
    <source>
        <dbReference type="PROSITE" id="PS50995"/>
    </source>
</evidence>
<feature type="domain" description="HTH marR-type" evidence="4">
    <location>
        <begin position="26"/>
        <end position="161"/>
    </location>
</feature>
<dbReference type="InterPro" id="IPR000835">
    <property type="entry name" value="HTH_MarR-typ"/>
</dbReference>
<sequence>MTRKRHFVNIINKKKETMNKKELHKFNNRFNSFVLAFERLKKDQHRNSIDKSITINEVHLINLIGRNQPVNLVKLSELLEVSRSAITQSVRRLTKKDLITFEFAPDNEKNKYLILSKKGVEVFNVHKEQQEYIEKTIFSVLRNYSEEDLQMVMKLMDDVEQVWRELPW</sequence>
<dbReference type="InterPro" id="IPR052067">
    <property type="entry name" value="Metal_resp_HTH_trans_reg"/>
</dbReference>
<dbReference type="GO" id="GO:0003700">
    <property type="term" value="F:DNA-binding transcription factor activity"/>
    <property type="evidence" value="ECO:0007669"/>
    <property type="project" value="InterPro"/>
</dbReference>
<proteinExistence type="predicted"/>
<dbReference type="Proteomes" id="UP000006983">
    <property type="component" value="Unassembled WGS sequence"/>
</dbReference>
<reference evidence="5 6" key="1">
    <citation type="journal article" date="2012" name="J. Bacteriol.">
        <title>Genome Sequence of the Lantibiotic Bacteriocin Producer Streptococcus salivarius Strain K12.</title>
        <authorList>
            <person name="Barretto C."/>
            <person name="Alvarez-Martin P."/>
            <person name="Foata F."/>
            <person name="Renault P."/>
            <person name="Berger B."/>
        </authorList>
    </citation>
    <scope>NUCLEOTIDE SEQUENCE [LARGE SCALE GENOMIC DNA]</scope>
    <source>
        <strain evidence="5 6">K12</strain>
    </source>
</reference>
<dbReference type="PANTHER" id="PTHR35790:SF4">
    <property type="entry name" value="HTH-TYPE TRANSCRIPTIONAL REGULATOR PCHR"/>
    <property type="match status" value="1"/>
</dbReference>
<gene>
    <name evidence="5" type="ORF">RSSL_00347</name>
</gene>
<dbReference type="AlphaFoldDB" id="J7TGX7"/>
<name>J7TGX7_STRSL</name>
<keyword evidence="1" id="KW-0805">Transcription regulation</keyword>
<dbReference type="PATRIC" id="fig|1200793.3.peg.200"/>
<evidence type="ECO:0000256" key="1">
    <source>
        <dbReference type="ARBA" id="ARBA00023015"/>
    </source>
</evidence>
<comment type="caution">
    <text evidence="5">The sequence shown here is derived from an EMBL/GenBank/DDBJ whole genome shotgun (WGS) entry which is preliminary data.</text>
</comment>
<accession>J7TGX7</accession>